<dbReference type="GO" id="GO:0010124">
    <property type="term" value="P:phenylacetate catabolic process"/>
    <property type="evidence" value="ECO:0007669"/>
    <property type="project" value="TreeGrafter"/>
</dbReference>
<dbReference type="InterPro" id="IPR020616">
    <property type="entry name" value="Thiolase_N"/>
</dbReference>
<dbReference type="PIRSF" id="PIRSF000429">
    <property type="entry name" value="Ac-CoA_Ac_transf"/>
    <property type="match status" value="1"/>
</dbReference>
<keyword evidence="4" id="KW-0276">Fatty acid metabolism</keyword>
<keyword evidence="8 10" id="KW-0012">Acyltransferase</keyword>
<dbReference type="PANTHER" id="PTHR43853:SF8">
    <property type="entry name" value="3-KETOACYL-COA THIOLASE, PEROXISOMAL"/>
    <property type="match status" value="1"/>
</dbReference>
<dbReference type="PANTHER" id="PTHR43853">
    <property type="entry name" value="3-KETOACYL-COA THIOLASE, PEROXISOMAL"/>
    <property type="match status" value="1"/>
</dbReference>
<dbReference type="NCBIfam" id="TIGR01930">
    <property type="entry name" value="AcCoA-C-Actrans"/>
    <property type="match status" value="1"/>
</dbReference>
<comment type="subcellular location">
    <subcellularLocation>
        <location evidence="1">Peroxisome</location>
    </subcellularLocation>
</comment>
<dbReference type="OrthoDB" id="9764638at2"/>
<evidence type="ECO:0000256" key="4">
    <source>
        <dbReference type="ARBA" id="ARBA00022832"/>
    </source>
</evidence>
<organism evidence="13 14">
    <name type="scientific">Micromonospora halophytica</name>
    <dbReference type="NCBI Taxonomy" id="47864"/>
    <lineage>
        <taxon>Bacteria</taxon>
        <taxon>Bacillati</taxon>
        <taxon>Actinomycetota</taxon>
        <taxon>Actinomycetes</taxon>
        <taxon>Micromonosporales</taxon>
        <taxon>Micromonosporaceae</taxon>
        <taxon>Micromonospora</taxon>
    </lineage>
</organism>
<evidence type="ECO:0000259" key="12">
    <source>
        <dbReference type="Pfam" id="PF02803"/>
    </source>
</evidence>
<accession>A0A1C5H890</accession>
<dbReference type="Pfam" id="PF02803">
    <property type="entry name" value="Thiolase_C"/>
    <property type="match status" value="1"/>
</dbReference>
<evidence type="ECO:0000256" key="1">
    <source>
        <dbReference type="ARBA" id="ARBA00004275"/>
    </source>
</evidence>
<dbReference type="GO" id="GO:0005737">
    <property type="term" value="C:cytoplasm"/>
    <property type="evidence" value="ECO:0007669"/>
    <property type="project" value="UniProtKB-ARBA"/>
</dbReference>
<dbReference type="RefSeq" id="WP_091292494.1">
    <property type="nucleotide sequence ID" value="NZ_FMDN01000003.1"/>
</dbReference>
<dbReference type="CDD" id="cd00751">
    <property type="entry name" value="thiolase"/>
    <property type="match status" value="1"/>
</dbReference>
<dbReference type="STRING" id="47864.GA0070560_103268"/>
<dbReference type="InterPro" id="IPR020617">
    <property type="entry name" value="Thiolase_C"/>
</dbReference>
<sequence length="420" mass="44161">MPIESSRDAVIVATARSPIGRAFKGSLREVRPDDLAATIVQAALDKVPGLDPTEIDDLYLGCGLPGGEQGFNMARVVATLMGLDGLPGATLTRYCASSLQTTRMAMHAIRAGEGDVFISAGVEMVSRYARGNSDTLPPEAQALVGGGWENPRFAEAQARSTRRAAGGAEVWTDPREADELPDIYLTMGQTAENLAQAYDVTREDMDAFGVRSQNLAEKAIADGFWAREITPVTTPDGTVVSTDDGPRPGVTLEGVAGLKPVFRPDGRITAGNCCPLNDGAAAVVIMSAQRAKDLGLTPLARIVSTGVTALSPEIMGLGPVEASKQALERAGMTIDDVDLVEINEAFAAQVIPSYRQLGIPEEKLNVMGGAIAIGHPFGMTGARITGTLLNALEWHDRTIGLETMCVGGGQGMAMVLERLS</sequence>
<evidence type="ECO:0000256" key="2">
    <source>
        <dbReference type="ARBA" id="ARBA00010982"/>
    </source>
</evidence>
<dbReference type="FunFam" id="3.40.47.10:FF:000013">
    <property type="entry name" value="Acetyl-CoA acetyltransferase"/>
    <property type="match status" value="1"/>
</dbReference>
<keyword evidence="14" id="KW-1185">Reference proteome</keyword>
<keyword evidence="7" id="KW-0576">Peroxisome</keyword>
<proteinExistence type="inferred from homology"/>
<evidence type="ECO:0000256" key="10">
    <source>
        <dbReference type="RuleBase" id="RU003557"/>
    </source>
</evidence>
<feature type="active site" description="Proton acceptor" evidence="9">
    <location>
        <position position="375"/>
    </location>
</feature>
<evidence type="ECO:0000256" key="3">
    <source>
        <dbReference type="ARBA" id="ARBA00022679"/>
    </source>
</evidence>
<feature type="domain" description="Thiolase N-terminal" evidence="11">
    <location>
        <begin position="10"/>
        <end position="288"/>
    </location>
</feature>
<keyword evidence="5" id="KW-0809">Transit peptide</keyword>
<evidence type="ECO:0000256" key="8">
    <source>
        <dbReference type="ARBA" id="ARBA00023315"/>
    </source>
</evidence>
<keyword evidence="6" id="KW-0443">Lipid metabolism</keyword>
<dbReference type="Gene3D" id="3.40.47.10">
    <property type="match status" value="1"/>
</dbReference>
<feature type="domain" description="Thiolase C-terminal" evidence="12">
    <location>
        <begin position="296"/>
        <end position="418"/>
    </location>
</feature>
<evidence type="ECO:0000256" key="5">
    <source>
        <dbReference type="ARBA" id="ARBA00022946"/>
    </source>
</evidence>
<dbReference type="NCBIfam" id="NF005890">
    <property type="entry name" value="PRK07851.1"/>
    <property type="match status" value="1"/>
</dbReference>
<dbReference type="InterPro" id="IPR016039">
    <property type="entry name" value="Thiolase-like"/>
</dbReference>
<dbReference type="Pfam" id="PF00108">
    <property type="entry name" value="Thiolase_N"/>
    <property type="match status" value="1"/>
</dbReference>
<dbReference type="EMBL" id="FMDN01000003">
    <property type="protein sequence ID" value="SCG42242.1"/>
    <property type="molecule type" value="Genomic_DNA"/>
</dbReference>
<evidence type="ECO:0000256" key="6">
    <source>
        <dbReference type="ARBA" id="ARBA00023098"/>
    </source>
</evidence>
<name>A0A1C5H890_9ACTN</name>
<dbReference type="InterPro" id="IPR002155">
    <property type="entry name" value="Thiolase"/>
</dbReference>
<protein>
    <submittedName>
        <fullName evidence="13">Acetyl-CoA C-acetyltransferase</fullName>
    </submittedName>
</protein>
<evidence type="ECO:0000313" key="13">
    <source>
        <dbReference type="EMBL" id="SCG42242.1"/>
    </source>
</evidence>
<dbReference type="PROSITE" id="PS00737">
    <property type="entry name" value="THIOLASE_2"/>
    <property type="match status" value="1"/>
</dbReference>
<evidence type="ECO:0000259" key="11">
    <source>
        <dbReference type="Pfam" id="PF00108"/>
    </source>
</evidence>
<evidence type="ECO:0000256" key="7">
    <source>
        <dbReference type="ARBA" id="ARBA00023140"/>
    </source>
</evidence>
<dbReference type="Proteomes" id="UP000199408">
    <property type="component" value="Unassembled WGS sequence"/>
</dbReference>
<dbReference type="GO" id="GO:0006635">
    <property type="term" value="P:fatty acid beta-oxidation"/>
    <property type="evidence" value="ECO:0007669"/>
    <property type="project" value="TreeGrafter"/>
</dbReference>
<evidence type="ECO:0000256" key="9">
    <source>
        <dbReference type="PIRSR" id="PIRSR000429-1"/>
    </source>
</evidence>
<dbReference type="InterPro" id="IPR050215">
    <property type="entry name" value="Thiolase-like_sf_Thiolase"/>
</dbReference>
<evidence type="ECO:0000313" key="14">
    <source>
        <dbReference type="Proteomes" id="UP000199408"/>
    </source>
</evidence>
<dbReference type="GO" id="GO:0003988">
    <property type="term" value="F:acetyl-CoA C-acyltransferase activity"/>
    <property type="evidence" value="ECO:0007669"/>
    <property type="project" value="TreeGrafter"/>
</dbReference>
<dbReference type="AlphaFoldDB" id="A0A1C5H890"/>
<reference evidence="14" key="1">
    <citation type="submission" date="2016-06" db="EMBL/GenBank/DDBJ databases">
        <authorList>
            <person name="Varghese N."/>
        </authorList>
    </citation>
    <scope>NUCLEOTIDE SEQUENCE [LARGE SCALE GENOMIC DNA]</scope>
    <source>
        <strain evidence="14">DSM 43171</strain>
    </source>
</reference>
<feature type="active site" description="Proton acceptor" evidence="9">
    <location>
        <position position="405"/>
    </location>
</feature>
<feature type="active site" description="Acyl-thioester intermediate" evidence="9">
    <location>
        <position position="95"/>
    </location>
</feature>
<gene>
    <name evidence="13" type="ORF">GA0070560_103268</name>
</gene>
<dbReference type="SUPFAM" id="SSF53901">
    <property type="entry name" value="Thiolase-like"/>
    <property type="match status" value="2"/>
</dbReference>
<comment type="similarity">
    <text evidence="2 10">Belongs to the thiolase-like superfamily. Thiolase family.</text>
</comment>
<keyword evidence="3 10" id="KW-0808">Transferase</keyword>
<dbReference type="InterPro" id="IPR020613">
    <property type="entry name" value="Thiolase_CS"/>
</dbReference>